<feature type="transmembrane region" description="Helical" evidence="1">
    <location>
        <begin position="5"/>
        <end position="22"/>
    </location>
</feature>
<keyword evidence="1" id="KW-1133">Transmembrane helix</keyword>
<dbReference type="AlphaFoldDB" id="A0A845QDK8"/>
<reference evidence="2 3" key="1">
    <citation type="journal article" date="2016" name="Int. J. Syst. Evol. Microbiol.">
        <title>Pyruvatibacter mobilis gen. nov., sp. nov., a marine bacterium from the culture broth of Picochlorum sp. 122.</title>
        <authorList>
            <person name="Wang G."/>
            <person name="Tang M."/>
            <person name="Wu H."/>
            <person name="Dai S."/>
            <person name="Li T."/>
            <person name="Chen C."/>
            <person name="He H."/>
            <person name="Fan J."/>
            <person name="Xiang W."/>
            <person name="Li X."/>
        </authorList>
    </citation>
    <scope>NUCLEOTIDE SEQUENCE [LARGE SCALE GENOMIC DNA]</scope>
    <source>
        <strain evidence="2 3">GYP-11</strain>
    </source>
</reference>
<organism evidence="2 3">
    <name type="scientific">Pyruvatibacter mobilis</name>
    <dbReference type="NCBI Taxonomy" id="1712261"/>
    <lineage>
        <taxon>Bacteria</taxon>
        <taxon>Pseudomonadati</taxon>
        <taxon>Pseudomonadota</taxon>
        <taxon>Alphaproteobacteria</taxon>
        <taxon>Hyphomicrobiales</taxon>
        <taxon>Parvibaculaceae</taxon>
        <taxon>Pyruvatibacter</taxon>
    </lineage>
</organism>
<dbReference type="OrthoDB" id="287782at2"/>
<keyword evidence="3" id="KW-1185">Reference proteome</keyword>
<dbReference type="Proteomes" id="UP000470384">
    <property type="component" value="Unassembled WGS sequence"/>
</dbReference>
<keyword evidence="1" id="KW-0812">Transmembrane</keyword>
<sequence length="128" mass="14081">MARTLLYVLAGYALLISGYIWFLPQTFYDNTPGVAMMGPFSIHFMKDVSLAYLAGGLILAWAARTGDQRLGYAGAMWFAFHGLFHIWIWIHRGLPFDIIAASDFVGVVTPAALAVWAASRLPSPTRTA</sequence>
<feature type="transmembrane region" description="Helical" evidence="1">
    <location>
        <begin position="42"/>
        <end position="63"/>
    </location>
</feature>
<accession>A0A845QDK8</accession>
<name>A0A845QDK8_9HYPH</name>
<dbReference type="EMBL" id="WXYQ01000006">
    <property type="protein sequence ID" value="NBG96131.1"/>
    <property type="molecule type" value="Genomic_DNA"/>
</dbReference>
<protein>
    <submittedName>
        <fullName evidence="2">Uncharacterized protein</fullName>
    </submittedName>
</protein>
<gene>
    <name evidence="2" type="ORF">GTQ45_10345</name>
</gene>
<evidence type="ECO:0000256" key="1">
    <source>
        <dbReference type="SAM" id="Phobius"/>
    </source>
</evidence>
<keyword evidence="1" id="KW-0472">Membrane</keyword>
<evidence type="ECO:0000313" key="3">
    <source>
        <dbReference type="Proteomes" id="UP000470384"/>
    </source>
</evidence>
<dbReference type="GeneID" id="300654842"/>
<evidence type="ECO:0000313" key="2">
    <source>
        <dbReference type="EMBL" id="NBG96131.1"/>
    </source>
</evidence>
<dbReference type="RefSeq" id="WP_027843699.1">
    <property type="nucleotide sequence ID" value="NZ_BMHN01000001.1"/>
</dbReference>
<feature type="transmembrane region" description="Helical" evidence="1">
    <location>
        <begin position="96"/>
        <end position="118"/>
    </location>
</feature>
<comment type="caution">
    <text evidence="2">The sequence shown here is derived from an EMBL/GenBank/DDBJ whole genome shotgun (WGS) entry which is preliminary data.</text>
</comment>
<proteinExistence type="predicted"/>
<feature type="transmembrane region" description="Helical" evidence="1">
    <location>
        <begin position="70"/>
        <end position="90"/>
    </location>
</feature>